<evidence type="ECO:0000313" key="1">
    <source>
        <dbReference type="EMBL" id="RAH40202.1"/>
    </source>
</evidence>
<keyword evidence="2" id="KW-1185">Reference proteome</keyword>
<evidence type="ECO:0000313" key="2">
    <source>
        <dbReference type="Proteomes" id="UP000249057"/>
    </source>
</evidence>
<accession>A0ACD1FTB5</accession>
<dbReference type="Proteomes" id="UP000249057">
    <property type="component" value="Unassembled WGS sequence"/>
</dbReference>
<proteinExistence type="predicted"/>
<sequence length="285" mass="30133">MVYDNSVVHIYAQGQIKSNLHRIVNTGGTNISNGELDEFIRDPSRESMGSSLLFLSGRKISGCSDHRAIQRTIVLAPVEGDYFGKCSSNFCGSLSVSISGVGAWIICNPHPILVHLRTCTSRDERFLPATAATANPAAAAASAPCGSPGASMLPGTPPPPGGTPRAILWNQPAPRERANDEEWEASLFVGLPPAAWFAGRFGGNTRRGTRPPPTGKVRSPCRVASGPGSANPLCGLCRTLGGRIPGSWLSGLSSARASSCPGWTITSSTTYSLNNIKEFERMVRL</sequence>
<name>A0ACD1FTB5_9EURO</name>
<dbReference type="EMBL" id="KZ825416">
    <property type="protein sequence ID" value="RAH40202.1"/>
    <property type="molecule type" value="Genomic_DNA"/>
</dbReference>
<gene>
    <name evidence="1" type="ORF">BO95DRAFT_468976</name>
</gene>
<protein>
    <submittedName>
        <fullName evidence="1">Uncharacterized protein</fullName>
    </submittedName>
</protein>
<organism evidence="1 2">
    <name type="scientific">Aspergillus brunneoviolaceus CBS 621.78</name>
    <dbReference type="NCBI Taxonomy" id="1450534"/>
    <lineage>
        <taxon>Eukaryota</taxon>
        <taxon>Fungi</taxon>
        <taxon>Dikarya</taxon>
        <taxon>Ascomycota</taxon>
        <taxon>Pezizomycotina</taxon>
        <taxon>Eurotiomycetes</taxon>
        <taxon>Eurotiomycetidae</taxon>
        <taxon>Eurotiales</taxon>
        <taxon>Aspergillaceae</taxon>
        <taxon>Aspergillus</taxon>
        <taxon>Aspergillus subgen. Circumdati</taxon>
    </lineage>
</organism>
<reference evidence="1" key="1">
    <citation type="submission" date="2018-02" db="EMBL/GenBank/DDBJ databases">
        <title>The genomes of Aspergillus section Nigri reveals drivers in fungal speciation.</title>
        <authorList>
            <consortium name="DOE Joint Genome Institute"/>
            <person name="Vesth T.C."/>
            <person name="Nybo J."/>
            <person name="Theobald S."/>
            <person name="Brandl J."/>
            <person name="Frisvad J.C."/>
            <person name="Nielsen K.F."/>
            <person name="Lyhne E.K."/>
            <person name="Kogle M.E."/>
            <person name="Kuo A."/>
            <person name="Riley R."/>
            <person name="Clum A."/>
            <person name="Nolan M."/>
            <person name="Lipzen A."/>
            <person name="Salamov A."/>
            <person name="Henrissat B."/>
            <person name="Wiebenga A."/>
            <person name="De vries R.P."/>
            <person name="Grigoriev I.V."/>
            <person name="Mortensen U.H."/>
            <person name="Andersen M.R."/>
            <person name="Baker S.E."/>
        </authorList>
    </citation>
    <scope>NUCLEOTIDE SEQUENCE</scope>
    <source>
        <strain evidence="1">CBS 621.78</strain>
    </source>
</reference>